<keyword evidence="4" id="KW-0378">Hydrolase</keyword>
<dbReference type="InterPro" id="IPR036590">
    <property type="entry name" value="SRAP-like"/>
</dbReference>
<dbReference type="PANTHER" id="PTHR13604">
    <property type="entry name" value="DC12-RELATED"/>
    <property type="match status" value="1"/>
</dbReference>
<comment type="similarity">
    <text evidence="1">Belongs to the SOS response-associated peptidase family.</text>
</comment>
<feature type="region of interest" description="Disordered" evidence="8">
    <location>
        <begin position="237"/>
        <end position="334"/>
    </location>
</feature>
<evidence type="ECO:0000313" key="10">
    <source>
        <dbReference type="Proteomes" id="UP000326924"/>
    </source>
</evidence>
<evidence type="ECO:0000256" key="2">
    <source>
        <dbReference type="ARBA" id="ARBA00022670"/>
    </source>
</evidence>
<dbReference type="GO" id="GO:0003697">
    <property type="term" value="F:single-stranded DNA binding"/>
    <property type="evidence" value="ECO:0007669"/>
    <property type="project" value="InterPro"/>
</dbReference>
<comment type="caution">
    <text evidence="9">The sequence shown here is derived from an EMBL/GenBank/DDBJ whole genome shotgun (WGS) entry which is preliminary data.</text>
</comment>
<evidence type="ECO:0000256" key="7">
    <source>
        <dbReference type="ARBA" id="ARBA00023239"/>
    </source>
</evidence>
<keyword evidence="10" id="KW-1185">Reference proteome</keyword>
<protein>
    <recommendedName>
        <fullName evidence="11">DUF159-domain-containing protein</fullName>
    </recommendedName>
</protein>
<evidence type="ECO:0000256" key="3">
    <source>
        <dbReference type="ARBA" id="ARBA00022763"/>
    </source>
</evidence>
<dbReference type="GO" id="GO:0006508">
    <property type="term" value="P:proteolysis"/>
    <property type="evidence" value="ECO:0007669"/>
    <property type="project" value="UniProtKB-KW"/>
</dbReference>
<dbReference type="FunCoup" id="A0A5J5ETP4">
    <property type="interactions" value="629"/>
</dbReference>
<proteinExistence type="inferred from homology"/>
<dbReference type="AlphaFoldDB" id="A0A5J5ETP4"/>
<keyword evidence="2" id="KW-0645">Protease</keyword>
<dbReference type="GO" id="GO:0008233">
    <property type="term" value="F:peptidase activity"/>
    <property type="evidence" value="ECO:0007669"/>
    <property type="project" value="UniProtKB-KW"/>
</dbReference>
<dbReference type="SUPFAM" id="SSF143081">
    <property type="entry name" value="BB1717-like"/>
    <property type="match status" value="1"/>
</dbReference>
<keyword evidence="7" id="KW-0456">Lyase</keyword>
<evidence type="ECO:0000256" key="5">
    <source>
        <dbReference type="ARBA" id="ARBA00023124"/>
    </source>
</evidence>
<dbReference type="PANTHER" id="PTHR13604:SF0">
    <property type="entry name" value="ABASIC SITE PROCESSING PROTEIN HMCES"/>
    <property type="match status" value="1"/>
</dbReference>
<evidence type="ECO:0000256" key="6">
    <source>
        <dbReference type="ARBA" id="ARBA00023125"/>
    </source>
</evidence>
<dbReference type="GO" id="GO:0016829">
    <property type="term" value="F:lyase activity"/>
    <property type="evidence" value="ECO:0007669"/>
    <property type="project" value="UniProtKB-KW"/>
</dbReference>
<dbReference type="OrthoDB" id="2111841at2759"/>
<name>A0A5J5ETP4_9PEZI</name>
<evidence type="ECO:0000313" key="9">
    <source>
        <dbReference type="EMBL" id="KAA8903023.1"/>
    </source>
</evidence>
<organism evidence="9 10">
    <name type="scientific">Sphaerosporella brunnea</name>
    <dbReference type="NCBI Taxonomy" id="1250544"/>
    <lineage>
        <taxon>Eukaryota</taxon>
        <taxon>Fungi</taxon>
        <taxon>Dikarya</taxon>
        <taxon>Ascomycota</taxon>
        <taxon>Pezizomycotina</taxon>
        <taxon>Pezizomycetes</taxon>
        <taxon>Pezizales</taxon>
        <taxon>Pyronemataceae</taxon>
        <taxon>Sphaerosporella</taxon>
    </lineage>
</organism>
<accession>A0A5J5ETP4</accession>
<evidence type="ECO:0008006" key="11">
    <source>
        <dbReference type="Google" id="ProtNLM"/>
    </source>
</evidence>
<feature type="compositionally biased region" description="Low complexity" evidence="8">
    <location>
        <begin position="293"/>
        <end position="311"/>
    </location>
</feature>
<feature type="compositionally biased region" description="Basic and acidic residues" evidence="8">
    <location>
        <begin position="237"/>
        <end position="263"/>
    </location>
</feature>
<evidence type="ECO:0000256" key="1">
    <source>
        <dbReference type="ARBA" id="ARBA00008136"/>
    </source>
</evidence>
<sequence>MCGRYVLALRSAQLCQHFQSAGLPVDDACADDAVRQSYNVAPGYLEPVYVNTSTPEAVRWALTAKKFGLQLFRNGKKIVNTRTESLEPHQASGLWDKLKHQQRCVIPAEGFYEWKDHKLPHYVKRVDGQLMFLAGLWDKDQFSIITTAANDQMAFLHHRMPVILEPDDVKAWLDPSRTRWSGDLQKLLRPFEGSLSIYPVSREVGKVGNDSPSFVEPIGERKDGIKSFFGMQNVKKEVKKEDEQKEQVKEEEKLGEKGVGVKEEENDISHPPPTPEYKKRKASSPLPTSPPVKTAKTTTTRSATTNRSQRTSQKKTPAPKKTAGGNRKITSFFK</sequence>
<gene>
    <name evidence="9" type="ORF">FN846DRAFT_891278</name>
</gene>
<keyword evidence="5" id="KW-0190">Covalent protein-DNA linkage</keyword>
<keyword evidence="6" id="KW-0238">DNA-binding</keyword>
<reference evidence="9 10" key="1">
    <citation type="submission" date="2019-09" db="EMBL/GenBank/DDBJ databases">
        <title>Draft genome of the ectomycorrhizal ascomycete Sphaerosporella brunnea.</title>
        <authorList>
            <consortium name="DOE Joint Genome Institute"/>
            <person name="Benucci G.M."/>
            <person name="Marozzi G."/>
            <person name="Antonielli L."/>
            <person name="Sanchez S."/>
            <person name="Marco P."/>
            <person name="Wang X."/>
            <person name="Falini L.B."/>
            <person name="Barry K."/>
            <person name="Haridas S."/>
            <person name="Lipzen A."/>
            <person name="Labutti K."/>
            <person name="Grigoriev I.V."/>
            <person name="Murat C."/>
            <person name="Martin F."/>
            <person name="Albertini E."/>
            <person name="Donnini D."/>
            <person name="Bonito G."/>
        </authorList>
    </citation>
    <scope>NUCLEOTIDE SEQUENCE [LARGE SCALE GENOMIC DNA]</scope>
    <source>
        <strain evidence="9 10">Sb_GMNB300</strain>
    </source>
</reference>
<dbReference type="EMBL" id="VXIS01000123">
    <property type="protein sequence ID" value="KAA8903023.1"/>
    <property type="molecule type" value="Genomic_DNA"/>
</dbReference>
<dbReference type="GO" id="GO:0106300">
    <property type="term" value="P:protein-DNA covalent cross-linking repair"/>
    <property type="evidence" value="ECO:0007669"/>
    <property type="project" value="InterPro"/>
</dbReference>
<keyword evidence="3" id="KW-0227">DNA damage</keyword>
<evidence type="ECO:0000256" key="4">
    <source>
        <dbReference type="ARBA" id="ARBA00022801"/>
    </source>
</evidence>
<dbReference type="InParanoid" id="A0A5J5ETP4"/>
<dbReference type="Gene3D" id="3.90.1680.10">
    <property type="entry name" value="SOS response associated peptidase-like"/>
    <property type="match status" value="1"/>
</dbReference>
<evidence type="ECO:0000256" key="8">
    <source>
        <dbReference type="SAM" id="MobiDB-lite"/>
    </source>
</evidence>
<dbReference type="Pfam" id="PF02586">
    <property type="entry name" value="SRAP"/>
    <property type="match status" value="1"/>
</dbReference>
<dbReference type="Proteomes" id="UP000326924">
    <property type="component" value="Unassembled WGS sequence"/>
</dbReference>
<dbReference type="InterPro" id="IPR003738">
    <property type="entry name" value="SRAP"/>
</dbReference>